<dbReference type="GO" id="GO:0016020">
    <property type="term" value="C:membrane"/>
    <property type="evidence" value="ECO:0007669"/>
    <property type="project" value="UniProtKB-SubCell"/>
</dbReference>
<feature type="transmembrane region" description="Helical" evidence="6">
    <location>
        <begin position="68"/>
        <end position="88"/>
    </location>
</feature>
<accession>A0AAV5UWF5</accession>
<dbReference type="GO" id="GO:0004930">
    <property type="term" value="F:G protein-coupled receptor activity"/>
    <property type="evidence" value="ECO:0007669"/>
    <property type="project" value="InterPro"/>
</dbReference>
<feature type="transmembrane region" description="Helical" evidence="6">
    <location>
        <begin position="108"/>
        <end position="132"/>
    </location>
</feature>
<evidence type="ECO:0000313" key="8">
    <source>
        <dbReference type="EMBL" id="GMT10664.1"/>
    </source>
</evidence>
<dbReference type="Gene3D" id="1.20.1070.10">
    <property type="entry name" value="Rhodopsin 7-helix transmembrane proteins"/>
    <property type="match status" value="1"/>
</dbReference>
<feature type="transmembrane region" description="Helical" evidence="6">
    <location>
        <begin position="153"/>
        <end position="171"/>
    </location>
</feature>
<feature type="compositionally biased region" description="Low complexity" evidence="5">
    <location>
        <begin position="362"/>
        <end position="380"/>
    </location>
</feature>
<dbReference type="PANTHER" id="PTHR46709">
    <property type="entry name" value="PROTEIN CBG23488-RELATED"/>
    <property type="match status" value="1"/>
</dbReference>
<feature type="transmembrane region" description="Helical" evidence="6">
    <location>
        <begin position="204"/>
        <end position="225"/>
    </location>
</feature>
<feature type="transmembrane region" description="Helical" evidence="6">
    <location>
        <begin position="259"/>
        <end position="283"/>
    </location>
</feature>
<dbReference type="Pfam" id="PF00001">
    <property type="entry name" value="7tm_1"/>
    <property type="match status" value="1"/>
</dbReference>
<feature type="region of interest" description="Disordered" evidence="5">
    <location>
        <begin position="354"/>
        <end position="380"/>
    </location>
</feature>
<gene>
    <name evidence="8" type="ORF">PFISCL1PPCAC_1961</name>
</gene>
<keyword evidence="9" id="KW-1185">Reference proteome</keyword>
<evidence type="ECO:0000313" key="9">
    <source>
        <dbReference type="Proteomes" id="UP001432322"/>
    </source>
</evidence>
<dbReference type="InterPro" id="IPR000276">
    <property type="entry name" value="GPCR_Rhodpsn"/>
</dbReference>
<dbReference type="PROSITE" id="PS50262">
    <property type="entry name" value="G_PROTEIN_RECEP_F1_2"/>
    <property type="match status" value="1"/>
</dbReference>
<proteinExistence type="predicted"/>
<dbReference type="CDD" id="cd14978">
    <property type="entry name" value="7tmA_FMRFamide_R-like"/>
    <property type="match status" value="1"/>
</dbReference>
<name>A0AAV5UWF5_9BILA</name>
<evidence type="ECO:0000256" key="3">
    <source>
        <dbReference type="ARBA" id="ARBA00022989"/>
    </source>
</evidence>
<feature type="transmembrane region" description="Helical" evidence="6">
    <location>
        <begin position="295"/>
        <end position="316"/>
    </location>
</feature>
<organism evidence="8 9">
    <name type="scientific">Pristionchus fissidentatus</name>
    <dbReference type="NCBI Taxonomy" id="1538716"/>
    <lineage>
        <taxon>Eukaryota</taxon>
        <taxon>Metazoa</taxon>
        <taxon>Ecdysozoa</taxon>
        <taxon>Nematoda</taxon>
        <taxon>Chromadorea</taxon>
        <taxon>Rhabditida</taxon>
        <taxon>Rhabditina</taxon>
        <taxon>Diplogasteromorpha</taxon>
        <taxon>Diplogasteroidea</taxon>
        <taxon>Neodiplogasteridae</taxon>
        <taxon>Pristionchus</taxon>
    </lineage>
</organism>
<keyword evidence="2 6" id="KW-0812">Transmembrane</keyword>
<evidence type="ECO:0000256" key="1">
    <source>
        <dbReference type="ARBA" id="ARBA00004370"/>
    </source>
</evidence>
<keyword evidence="4 6" id="KW-0472">Membrane</keyword>
<sequence length="380" mass="43195">MENEVIPSEMQPSPMDSCVYTAPEYLPERFVLVTGIGTTIALISIVENAFLCYLLLRRYSFRSSPMLYLGLLAACDIFISSSYIPLMSLNLLADMMQSPLLLNAWFNYMTPMITISHIAMTAQSFLIVAATFERYQLTVSPRSSSCFNRRRPYIAIGSVVLGIVTKLSMAFELKITRNEKCAGTMLENILNLSPLGADPIYNGIWRFFARTIITVYIPFFCLAFLNARIVFVIQKSEYIEQLEETGSKRKNRVKEATRTLIMIVCVYLMSNVLNVVVTIWEYIDVASLESYQGFYLFSVDLVSLLTVFACSLRLPIYLTCQSQLRREIVSFFTDFIKTRQDRFTDSTIVTHNTKIDKDDDSSSSNLLTPPSPSPNNNNDR</sequence>
<keyword evidence="3 6" id="KW-1133">Transmembrane helix</keyword>
<dbReference type="Proteomes" id="UP001432322">
    <property type="component" value="Unassembled WGS sequence"/>
</dbReference>
<dbReference type="SUPFAM" id="SSF81321">
    <property type="entry name" value="Family A G protein-coupled receptor-like"/>
    <property type="match status" value="1"/>
</dbReference>
<feature type="transmembrane region" description="Helical" evidence="6">
    <location>
        <begin position="30"/>
        <end position="56"/>
    </location>
</feature>
<evidence type="ECO:0000256" key="2">
    <source>
        <dbReference type="ARBA" id="ARBA00022692"/>
    </source>
</evidence>
<dbReference type="InterPro" id="IPR017452">
    <property type="entry name" value="GPCR_Rhodpsn_7TM"/>
</dbReference>
<reference evidence="8" key="1">
    <citation type="submission" date="2023-10" db="EMBL/GenBank/DDBJ databases">
        <title>Genome assembly of Pristionchus species.</title>
        <authorList>
            <person name="Yoshida K."/>
            <person name="Sommer R.J."/>
        </authorList>
    </citation>
    <scope>NUCLEOTIDE SEQUENCE</scope>
    <source>
        <strain evidence="8">RS5133</strain>
    </source>
</reference>
<dbReference type="AlphaFoldDB" id="A0AAV5UWF5"/>
<protein>
    <recommendedName>
        <fullName evidence="7">G-protein coupled receptors family 1 profile domain-containing protein</fullName>
    </recommendedName>
</protein>
<evidence type="ECO:0000256" key="5">
    <source>
        <dbReference type="SAM" id="MobiDB-lite"/>
    </source>
</evidence>
<evidence type="ECO:0000259" key="7">
    <source>
        <dbReference type="PROSITE" id="PS50262"/>
    </source>
</evidence>
<dbReference type="PANTHER" id="PTHR46709:SF4">
    <property type="entry name" value="G-PROTEIN COUPLED RECEPTORS FAMILY 1 PROFILE DOMAIN-CONTAINING PROTEIN"/>
    <property type="match status" value="1"/>
</dbReference>
<evidence type="ECO:0000256" key="4">
    <source>
        <dbReference type="ARBA" id="ARBA00023136"/>
    </source>
</evidence>
<dbReference type="EMBL" id="BTSY01000001">
    <property type="protein sequence ID" value="GMT10664.1"/>
    <property type="molecule type" value="Genomic_DNA"/>
</dbReference>
<feature type="domain" description="G-protein coupled receptors family 1 profile" evidence="7">
    <location>
        <begin position="47"/>
        <end position="317"/>
    </location>
</feature>
<evidence type="ECO:0000256" key="6">
    <source>
        <dbReference type="SAM" id="Phobius"/>
    </source>
</evidence>
<comment type="caution">
    <text evidence="8">The sequence shown here is derived from an EMBL/GenBank/DDBJ whole genome shotgun (WGS) entry which is preliminary data.</text>
</comment>
<comment type="subcellular location">
    <subcellularLocation>
        <location evidence="1">Membrane</location>
    </subcellularLocation>
</comment>